<dbReference type="InterPro" id="IPR038734">
    <property type="entry name" value="YhaN_AAA"/>
</dbReference>
<dbReference type="SUPFAM" id="SSF52540">
    <property type="entry name" value="P-loop containing nucleoside triphosphate hydrolases"/>
    <property type="match status" value="1"/>
</dbReference>
<dbReference type="Proteomes" id="UP000186323">
    <property type="component" value="Chromosome I"/>
</dbReference>
<protein>
    <submittedName>
        <fullName evidence="3">DNA double-strand break repair Rad50 ATPase</fullName>
    </submittedName>
</protein>
<dbReference type="EMBL" id="LT630450">
    <property type="protein sequence ID" value="SFV73009.1"/>
    <property type="molecule type" value="Genomic_DNA"/>
</dbReference>
<dbReference type="OrthoDB" id="9764467at2"/>
<dbReference type="RefSeq" id="WP_072334204.1">
    <property type="nucleotide sequence ID" value="NZ_LT630450.1"/>
</dbReference>
<sequence length="1316" mass="146780">MRLLSFHADGFGILARTGAEGLGPGINIFLGDNEAGKSTCLTFLRAMLTGYPSGRKERQAGQPLRGGQAGGSLILEGGPHGLLHLHRRPGPGSGRLQLTGPDGSPVPESLLEQLFRGIDRQVYRNVFGFSLGELQRFESLDDEAVRHALYGASFGTGLRSPADVLRALQQQADAIYRPQGRKLPLNVQAGSWQELRARIRQADARSSRYDDLCARWQQRKQDLEGLRRRKTELETGLRRTERRLSVWEQWREWHLLGMRLERLSGLPQDFPPQGRERLARLREREEDNRRALQGLREQCARTRGQLRELCPDQALAAVLPRLRALTEQSATYRQALADLPLAHLRKEQLCRRLQEGLSRLGPGWDCARIRAADRSVFGREALERQAATLATGTTALQMARRREDEAAAALAQAEETRQAQLQRLAALPHRQPPLDSDQQQRLQRLLESRQEKQDDLPRWQRRQQRAREAFCRACAPLHLDENDLAGPERLLRHRDEALSLSARLHRLEEELHSLRARQDRARREQEALQQREAALVPSIDHHPAPEQEALESFAAAVRQCRTLRAGIAAETVRQEGLAQQARQLARPLTGGSLPLLCMGIVFLLSGLALLLAGHWAPELLPWPGPAAPPWTGGLAALCGLALLAGGMPHAGKEERRRREEAERLRQLLEACSGRLREQQRRLAQLPLPRTVADDIPDADELEARLEKQQLLRRQLDQLLLEHDSLRQELRSVRQTLARLAEQEQELLAAVQEGEKRWQAMLPAATAAAFAPAAAGLLFERAATAATLAEALRTAGDDAGHAALSLQQTETAVRDLLALLPPDAACPDLPEAVRRALALCREVEEAGTRHQQAAAEATAGAGLLERCRKALEDSRCRTREAARKLETARTGWAAGLRSLGLPEDLAPGTVHAALDGMDACLRLEAELQQEDSRLQRLHHDVEALRAPLAALLTELGRPVPPQDADWLRHLDMLAEAAEEARHHAAEQARLRRLLAEQETACQRAENDLDGIRADLAALLRQGEARDDGAFLQTADLLEERHQAEQRRLLLEDSLRLVAGDQPLETFLAAFREEAREEEEQGRDEQQRLLAELRQEEDALAEDVAALGVRVEAMQQDGTLADLLQQEAGQREELQRQARAWCRLRLAHALLHRAKLAFEKERQPRVIRRAAAIFRDITAGAWQDVGAVVGDSGLRVMPPQGEPVSPEQLSRGTQEQLYLALRLAYIQDHAAQAGPLPVIMDDVLVDFDPGRARRTARILGDFSQGKYGVRQQLLFFTCHPHTAALLREMQPGAPFFLLDKGRIRPAGPEETPEGPSRP</sequence>
<dbReference type="KEGG" id="dpg:DESPIGER_1157"/>
<name>A0A1K1LE56_9BACT</name>
<dbReference type="InterPro" id="IPR027417">
    <property type="entry name" value="P-loop_NTPase"/>
</dbReference>
<dbReference type="Pfam" id="PF13514">
    <property type="entry name" value="AAA_27"/>
    <property type="match status" value="1"/>
</dbReference>
<dbReference type="PANTHER" id="PTHR41259">
    <property type="entry name" value="DOUBLE-STRAND BREAK REPAIR RAD50 ATPASE, PUTATIVE-RELATED"/>
    <property type="match status" value="1"/>
</dbReference>
<evidence type="ECO:0000313" key="4">
    <source>
        <dbReference type="Proteomes" id="UP000186323"/>
    </source>
</evidence>
<keyword evidence="4" id="KW-1185">Reference proteome</keyword>
<keyword evidence="1" id="KW-0175">Coiled coil</keyword>
<feature type="domain" description="YhaN AAA" evidence="2">
    <location>
        <begin position="23"/>
        <end position="208"/>
    </location>
</feature>
<organism evidence="3 4">
    <name type="scientific">Desulfovibrio piger</name>
    <dbReference type="NCBI Taxonomy" id="901"/>
    <lineage>
        <taxon>Bacteria</taxon>
        <taxon>Pseudomonadati</taxon>
        <taxon>Thermodesulfobacteriota</taxon>
        <taxon>Desulfovibrionia</taxon>
        <taxon>Desulfovibrionales</taxon>
        <taxon>Desulfovibrionaceae</taxon>
        <taxon>Desulfovibrio</taxon>
    </lineage>
</organism>
<feature type="coiled-coil region" evidence="1">
    <location>
        <begin position="986"/>
        <end position="1020"/>
    </location>
</feature>
<dbReference type="PANTHER" id="PTHR41259:SF1">
    <property type="entry name" value="DOUBLE-STRAND BREAK REPAIR RAD50 ATPASE, PUTATIVE-RELATED"/>
    <property type="match status" value="1"/>
</dbReference>
<gene>
    <name evidence="3" type="ORF">DESPIGER_1157</name>
</gene>
<reference evidence="4" key="1">
    <citation type="submission" date="2016-10" db="EMBL/GenBank/DDBJ databases">
        <authorList>
            <person name="Wegmann U."/>
        </authorList>
    </citation>
    <scope>NUCLEOTIDE SEQUENCE [LARGE SCALE GENOMIC DNA]</scope>
</reference>
<evidence type="ECO:0000259" key="2">
    <source>
        <dbReference type="Pfam" id="PF13514"/>
    </source>
</evidence>
<feature type="coiled-coil region" evidence="1">
    <location>
        <begin position="650"/>
        <end position="756"/>
    </location>
</feature>
<evidence type="ECO:0000313" key="3">
    <source>
        <dbReference type="EMBL" id="SFV73009.1"/>
    </source>
</evidence>
<feature type="coiled-coil region" evidence="1">
    <location>
        <begin position="1066"/>
        <end position="1101"/>
    </location>
</feature>
<proteinExistence type="predicted"/>
<accession>A0A1K1LE56</accession>
<dbReference type="Gene3D" id="3.40.50.300">
    <property type="entry name" value="P-loop containing nucleotide triphosphate hydrolases"/>
    <property type="match status" value="2"/>
</dbReference>
<feature type="coiled-coil region" evidence="1">
    <location>
        <begin position="490"/>
        <end position="531"/>
    </location>
</feature>
<evidence type="ECO:0000256" key="1">
    <source>
        <dbReference type="SAM" id="Coils"/>
    </source>
</evidence>